<dbReference type="EMBL" id="CAJVCH010087564">
    <property type="protein sequence ID" value="CAG7722238.1"/>
    <property type="molecule type" value="Genomic_DNA"/>
</dbReference>
<dbReference type="Proteomes" id="UP000708208">
    <property type="component" value="Unassembled WGS sequence"/>
</dbReference>
<evidence type="ECO:0000259" key="1">
    <source>
        <dbReference type="PROSITE" id="PS50878"/>
    </source>
</evidence>
<feature type="domain" description="Reverse transcriptase" evidence="1">
    <location>
        <begin position="164"/>
        <end position="433"/>
    </location>
</feature>
<dbReference type="InterPro" id="IPR000477">
    <property type="entry name" value="RT_dom"/>
</dbReference>
<protein>
    <recommendedName>
        <fullName evidence="1">Reverse transcriptase domain-containing protein</fullName>
    </recommendedName>
</protein>
<dbReference type="OrthoDB" id="409048at2759"/>
<keyword evidence="3" id="KW-1185">Reference proteome</keyword>
<dbReference type="CDD" id="cd01650">
    <property type="entry name" value="RT_nLTR_like"/>
    <property type="match status" value="1"/>
</dbReference>
<dbReference type="PANTHER" id="PTHR36688">
    <property type="entry name" value="ENDO/EXONUCLEASE/PHOSPHATASE DOMAIN-CONTAINING PROTEIN"/>
    <property type="match status" value="1"/>
</dbReference>
<evidence type="ECO:0000313" key="3">
    <source>
        <dbReference type="Proteomes" id="UP000708208"/>
    </source>
</evidence>
<dbReference type="InterPro" id="IPR052560">
    <property type="entry name" value="RdDP_mobile_element"/>
</dbReference>
<dbReference type="PROSITE" id="PS50878">
    <property type="entry name" value="RT_POL"/>
    <property type="match status" value="1"/>
</dbReference>
<proteinExistence type="predicted"/>
<accession>A0A8J2NXC4</accession>
<name>A0A8J2NXC4_9HEXA</name>
<reference evidence="2" key="1">
    <citation type="submission" date="2021-06" db="EMBL/GenBank/DDBJ databases">
        <authorList>
            <person name="Hodson N. C."/>
            <person name="Mongue J. A."/>
            <person name="Jaron S. K."/>
        </authorList>
    </citation>
    <scope>NUCLEOTIDE SEQUENCE</scope>
</reference>
<comment type="caution">
    <text evidence="2">The sequence shown here is derived from an EMBL/GenBank/DDBJ whole genome shotgun (WGS) entry which is preliminary data.</text>
</comment>
<dbReference type="PANTHER" id="PTHR36688:SF1">
    <property type="entry name" value="ENDONUCLEASE_EXONUCLEASE_PHOSPHATASE DOMAIN-CONTAINING PROTEIN"/>
    <property type="match status" value="1"/>
</dbReference>
<sequence>MELHLMTQYKEYVKKFNENPFSEETIELGNQLASDIAESRQKKWQELVENLDFCKDSRRAWQLLKRLDGGKTQQSNFTQVTANQVAHQLLLNDKTDSKSSQTKVVRCMDVEVNNFATPITNKEVKSAIKLSKNRKAAGVDNMYTEQIKHFGPKAINWIQKVFNACIETSKMPRLWRQAHVIALQKPGKDANDPKSYRPISLLCHLYKIFERVILNHMADCIDEGLIRQQAGFRPGKSCTGQILHLTQHIEDGFEKKKVTGVVFVDLTAAFDPVCHQLLQYKVYQLTKDFKFTQIVTMLMKDRRFYVTLNGKNSTWRRQKNGLPQGSVLSPILFNIYTNDQPIGPDTNHFLYADDLALTVQHDTFVEVEDTLNQAIEELDTYYYKDNHLKPNPTKTETCSFHLRNCEAKRQLNIQWGGTDLKHADNPKYLGVTLDRSLTYKRHCEATKMKVAARTNIIRKLAGSSWGAKPQVMRASALALCYSVGEYACPVWSRSAHASKVDIPLNEACRLVTGCLRPTPLNNLYELSGIAPPAVRCEVASMVEKTKMLKNPLHPMYGYEELAETRLRSRHSFMKTVEELKDTPSTDRCRIWNAGGQGRARQEALPSGEYLKYGLWKTLNRLRCGVTRSKYNLHRWQLADDDLCECGDVQTDRHLFECELSGKIDPGKLNGTLDDEAVRFLEYWQEKGI</sequence>
<dbReference type="Pfam" id="PF00078">
    <property type="entry name" value="RVT_1"/>
    <property type="match status" value="1"/>
</dbReference>
<evidence type="ECO:0000313" key="2">
    <source>
        <dbReference type="EMBL" id="CAG7722238.1"/>
    </source>
</evidence>
<gene>
    <name evidence="2" type="ORF">AFUS01_LOCUS11397</name>
</gene>
<dbReference type="AlphaFoldDB" id="A0A8J2NXC4"/>
<organism evidence="2 3">
    <name type="scientific">Allacma fusca</name>
    <dbReference type="NCBI Taxonomy" id="39272"/>
    <lineage>
        <taxon>Eukaryota</taxon>
        <taxon>Metazoa</taxon>
        <taxon>Ecdysozoa</taxon>
        <taxon>Arthropoda</taxon>
        <taxon>Hexapoda</taxon>
        <taxon>Collembola</taxon>
        <taxon>Symphypleona</taxon>
        <taxon>Sminthuridae</taxon>
        <taxon>Allacma</taxon>
    </lineage>
</organism>